<dbReference type="Pfam" id="PF01610">
    <property type="entry name" value="DDE_Tnp_ISL3"/>
    <property type="match status" value="1"/>
</dbReference>
<feature type="domain" description="Transposase IS204/IS1001/IS1096/IS1165 DDE" evidence="1">
    <location>
        <begin position="1"/>
        <end position="27"/>
    </location>
</feature>
<organism evidence="2 3">
    <name type="scientific">Microcystis novacekii Mn_MB_F_20050700_S1D</name>
    <dbReference type="NCBI Taxonomy" id="2486266"/>
    <lineage>
        <taxon>Bacteria</taxon>
        <taxon>Bacillati</taxon>
        <taxon>Cyanobacteriota</taxon>
        <taxon>Cyanophyceae</taxon>
        <taxon>Oscillatoriophycideae</taxon>
        <taxon>Chroococcales</taxon>
        <taxon>Microcystaceae</taxon>
        <taxon>Microcystis</taxon>
    </lineage>
</organism>
<protein>
    <recommendedName>
        <fullName evidence="1">Transposase IS204/IS1001/IS1096/IS1165 DDE domain-containing protein</fullName>
    </recommendedName>
</protein>
<reference evidence="2 3" key="1">
    <citation type="submission" date="2019-01" db="EMBL/GenBank/DDBJ databases">
        <title>Coherence of Microcystis species and biogeography revealed through population genomics.</title>
        <authorList>
            <person name="Perez-Carrascal O.M."/>
            <person name="Terrat Y."/>
            <person name="Giani A."/>
            <person name="Fortin N."/>
            <person name="Tromas N."/>
            <person name="Shapiro B.J."/>
        </authorList>
    </citation>
    <scope>NUCLEOTIDE SEQUENCE [LARGE SCALE GENOMIC DNA]</scope>
    <source>
        <strain evidence="2">Mn_MB_F_20050700_S1D</strain>
    </source>
</reference>
<name>A0A552IUT6_9CHRO</name>
<sequence>MSNGCVESLNNKLKVIKRCGYGFRNFEIRVLLSCNKSITLA</sequence>
<dbReference type="AlphaFoldDB" id="A0A552IUT6"/>
<dbReference type="InterPro" id="IPR002560">
    <property type="entry name" value="Transposase_DDE"/>
</dbReference>
<evidence type="ECO:0000313" key="2">
    <source>
        <dbReference type="EMBL" id="TRU87212.1"/>
    </source>
</evidence>
<evidence type="ECO:0000313" key="3">
    <source>
        <dbReference type="Proteomes" id="UP000319191"/>
    </source>
</evidence>
<proteinExistence type="predicted"/>
<evidence type="ECO:0000259" key="1">
    <source>
        <dbReference type="Pfam" id="PF01610"/>
    </source>
</evidence>
<accession>A0A552IUT6</accession>
<comment type="caution">
    <text evidence="2">The sequence shown here is derived from an EMBL/GenBank/DDBJ whole genome shotgun (WGS) entry which is preliminary data.</text>
</comment>
<gene>
    <name evidence="2" type="ORF">EWV54_12855</name>
</gene>
<dbReference type="Proteomes" id="UP000319191">
    <property type="component" value="Unassembled WGS sequence"/>
</dbReference>
<dbReference type="EMBL" id="SFAV01000169">
    <property type="protein sequence ID" value="TRU87212.1"/>
    <property type="molecule type" value="Genomic_DNA"/>
</dbReference>